<evidence type="ECO:0000256" key="2">
    <source>
        <dbReference type="SAM" id="SignalP"/>
    </source>
</evidence>
<keyword evidence="2" id="KW-0732">Signal</keyword>
<organism evidence="3 4">
    <name type="scientific">[Muricauda] lutisoli</name>
    <dbReference type="NCBI Taxonomy" id="2816035"/>
    <lineage>
        <taxon>Bacteria</taxon>
        <taxon>Pseudomonadati</taxon>
        <taxon>Bacteroidota</taxon>
        <taxon>Flavobacteriia</taxon>
        <taxon>Flavobacteriales</taxon>
        <taxon>Flavobacteriaceae</taxon>
        <taxon>Allomuricauda</taxon>
    </lineage>
</organism>
<comment type="caution">
    <text evidence="3">The sequence shown here is derived from an EMBL/GenBank/DDBJ whole genome shotgun (WGS) entry which is preliminary data.</text>
</comment>
<sequence>MKTILKPLNGICLLFLVALTMSCGKESGIEPIANDPCEENPCGNPEQCPDQCVAIDTGDAITEDDLNPEGTVTETANGYIVDGSLTLNTEEEPIVFAEAELDVQFNEDGTLKSVSGTSEIPAPTNYFEFETPVQAEIGFFTGKFLNENRDFEIKLVDERSYFVFAISVGLELKLGVNDDPDAHKPLSIETPVGGHITLIADYTDPMFFFSMGGNALGGEDNNGDNSNGDSSSKLSSVSFGGSFGSNFMYEPTNPVQGNVVAFQANQVTGGTVSFFKLLEASGMYYQNRGFSADLDFNEPMESDFGANYRAGINGQLDLSMEITSFISFGFPIGSGSAAVVAEASTNDGVTAKAFINGLVDPDLSWWPDFIPLMPDGDLNAYGFVEQTGNFDIGLSGSFEIQMPTGDQGMEGSVRATPEAFTMQGEVYSGDDVWGASAVYTTNETKCIATKPDNFSEGISETVTEQIDNAIAATEQAIQDLKDAEDQYELELSLRGLRAVLPGIIDNAQQAIDDAVDAGLTSGRNTINSYLSDNNRILCSDNLSGQIDAIVRGHRNTLTRLRNALNETSDNATTRTELEGALRDLASLDRINRTFSVTIIHGHPTFGCGDLWTMTASRSVTINETVLTSSQKAQLLEAADNVKYIEEADGIRIDAQDVVDQLPTVEELEGLKYNVEACVQELTNGIGGAGFVFDHNTKEFSHFIIINGEEKEVGSFNIFNKNELIEISRPEVGNCNANGALDKLMQEAKVRAK</sequence>
<evidence type="ECO:0000313" key="4">
    <source>
        <dbReference type="Proteomes" id="UP000664163"/>
    </source>
</evidence>
<reference evidence="3 4" key="1">
    <citation type="submission" date="2021-03" db="EMBL/GenBank/DDBJ databases">
        <title>Muricauda sp. CAU 1631 isolated from Incheon.</title>
        <authorList>
            <person name="Kim W."/>
        </authorList>
    </citation>
    <scope>NUCLEOTIDE SEQUENCE [LARGE SCALE GENOMIC DNA]</scope>
    <source>
        <strain evidence="3 4">CAU 1631</strain>
    </source>
</reference>
<proteinExistence type="predicted"/>
<feature type="coiled-coil region" evidence="1">
    <location>
        <begin position="463"/>
        <end position="490"/>
    </location>
</feature>
<evidence type="ECO:0000313" key="3">
    <source>
        <dbReference type="EMBL" id="MBO0331742.1"/>
    </source>
</evidence>
<accession>A0ABS3F050</accession>
<keyword evidence="1" id="KW-0175">Coiled coil</keyword>
<gene>
    <name evidence="3" type="ORF">J0X13_14375</name>
</gene>
<dbReference type="Proteomes" id="UP000664163">
    <property type="component" value="Unassembled WGS sequence"/>
</dbReference>
<dbReference type="EMBL" id="JAFLND010000004">
    <property type="protein sequence ID" value="MBO0331742.1"/>
    <property type="molecule type" value="Genomic_DNA"/>
</dbReference>
<feature type="signal peptide" evidence="2">
    <location>
        <begin position="1"/>
        <end position="22"/>
    </location>
</feature>
<feature type="chain" id="PRO_5045088624" evidence="2">
    <location>
        <begin position="23"/>
        <end position="752"/>
    </location>
</feature>
<name>A0ABS3F050_9FLAO</name>
<dbReference type="PROSITE" id="PS51257">
    <property type="entry name" value="PROKAR_LIPOPROTEIN"/>
    <property type="match status" value="1"/>
</dbReference>
<keyword evidence="4" id="KW-1185">Reference proteome</keyword>
<dbReference type="RefSeq" id="WP_207072087.1">
    <property type="nucleotide sequence ID" value="NZ_JAFLND010000004.1"/>
</dbReference>
<evidence type="ECO:0000256" key="1">
    <source>
        <dbReference type="SAM" id="Coils"/>
    </source>
</evidence>
<protein>
    <submittedName>
        <fullName evidence="3">Uncharacterized protein</fullName>
    </submittedName>
</protein>